<dbReference type="Pfam" id="PF25019">
    <property type="entry name" value="LRR_R13L1-DRL21"/>
    <property type="match status" value="1"/>
</dbReference>
<organism evidence="2 3">
    <name type="scientific">Paspalum notatum var. saurae</name>
    <dbReference type="NCBI Taxonomy" id="547442"/>
    <lineage>
        <taxon>Eukaryota</taxon>
        <taxon>Viridiplantae</taxon>
        <taxon>Streptophyta</taxon>
        <taxon>Embryophyta</taxon>
        <taxon>Tracheophyta</taxon>
        <taxon>Spermatophyta</taxon>
        <taxon>Magnoliopsida</taxon>
        <taxon>Liliopsida</taxon>
        <taxon>Poales</taxon>
        <taxon>Poaceae</taxon>
        <taxon>PACMAD clade</taxon>
        <taxon>Panicoideae</taxon>
        <taxon>Andropogonodae</taxon>
        <taxon>Paspaleae</taxon>
        <taxon>Paspalinae</taxon>
        <taxon>Paspalum</taxon>
    </lineage>
</organism>
<protein>
    <recommendedName>
        <fullName evidence="1">R13L1/DRL21-like LRR repeat region domain-containing protein</fullName>
    </recommendedName>
</protein>
<gene>
    <name evidence="2" type="ORF">U9M48_001432</name>
</gene>
<evidence type="ECO:0000313" key="3">
    <source>
        <dbReference type="Proteomes" id="UP001341281"/>
    </source>
</evidence>
<dbReference type="InterPro" id="IPR032675">
    <property type="entry name" value="LRR_dom_sf"/>
</dbReference>
<reference evidence="2 3" key="1">
    <citation type="submission" date="2024-02" db="EMBL/GenBank/DDBJ databases">
        <title>High-quality chromosome-scale genome assembly of Pensacola bahiagrass (Paspalum notatum Flugge var. saurae).</title>
        <authorList>
            <person name="Vega J.M."/>
            <person name="Podio M."/>
            <person name="Orjuela J."/>
            <person name="Siena L.A."/>
            <person name="Pessino S.C."/>
            <person name="Combes M.C."/>
            <person name="Mariac C."/>
            <person name="Albertini E."/>
            <person name="Pupilli F."/>
            <person name="Ortiz J.P.A."/>
            <person name="Leblanc O."/>
        </authorList>
    </citation>
    <scope>NUCLEOTIDE SEQUENCE [LARGE SCALE GENOMIC DNA]</scope>
    <source>
        <strain evidence="2">R1</strain>
        <tissue evidence="2">Leaf</tissue>
    </source>
</reference>
<evidence type="ECO:0000313" key="2">
    <source>
        <dbReference type="EMBL" id="WVZ50146.1"/>
    </source>
</evidence>
<proteinExistence type="predicted"/>
<accession>A0AAQ3SF76</accession>
<dbReference type="Proteomes" id="UP001341281">
    <property type="component" value="Chromosome 01"/>
</dbReference>
<dbReference type="AlphaFoldDB" id="A0AAQ3SF76"/>
<keyword evidence="3" id="KW-1185">Reference proteome</keyword>
<sequence>MPLMGSCADRTAYLADLFARIDAISVPPPSSTSAPAACPSDPCAELRASIKEILARRDTIVVTPPATERTAAPAPIIEVPPSSGPSVPVVGSSPPRAARPLSPTAGVLLPAAARPSLPTALLRLIGYSSTWFPGWVMDISCHLTNLISIKVWNLPNCSNLPPLGQLPRLEKLILDRLPSIKIIDREFCGGKGAFNGMTSLSIEDMEGLEEWKYSVEDGVEEFMFPVLHSVNIYI</sequence>
<feature type="domain" description="R13L1/DRL21-like LRR repeat region" evidence="1">
    <location>
        <begin position="122"/>
        <end position="175"/>
    </location>
</feature>
<dbReference type="EMBL" id="CP144745">
    <property type="protein sequence ID" value="WVZ50146.1"/>
    <property type="molecule type" value="Genomic_DNA"/>
</dbReference>
<dbReference type="Gene3D" id="3.80.10.10">
    <property type="entry name" value="Ribonuclease Inhibitor"/>
    <property type="match status" value="1"/>
</dbReference>
<name>A0AAQ3SF76_PASNO</name>
<dbReference type="InterPro" id="IPR056789">
    <property type="entry name" value="LRR_R13L1-DRL21"/>
</dbReference>
<evidence type="ECO:0000259" key="1">
    <source>
        <dbReference type="Pfam" id="PF25019"/>
    </source>
</evidence>